<dbReference type="Pfam" id="PF13843">
    <property type="entry name" value="DDE_Tnp_1_7"/>
    <property type="match status" value="1"/>
</dbReference>
<feature type="domain" description="PiggyBac transposable element-derived protein" evidence="2">
    <location>
        <begin position="63"/>
        <end position="144"/>
    </location>
</feature>
<feature type="compositionally biased region" description="Acidic residues" evidence="1">
    <location>
        <begin position="37"/>
        <end position="48"/>
    </location>
</feature>
<evidence type="ECO:0000256" key="1">
    <source>
        <dbReference type="SAM" id="MobiDB-lite"/>
    </source>
</evidence>
<protein>
    <recommendedName>
        <fullName evidence="2">PiggyBac transposable element-derived protein domain-containing protein</fullName>
    </recommendedName>
</protein>
<dbReference type="AlphaFoldDB" id="A0A814P6P4"/>
<dbReference type="Proteomes" id="UP000663879">
    <property type="component" value="Unassembled WGS sequence"/>
</dbReference>
<dbReference type="InterPro" id="IPR029526">
    <property type="entry name" value="PGBD"/>
</dbReference>
<gene>
    <name evidence="3" type="ORF">OXX778_LOCUS21208</name>
</gene>
<dbReference type="OrthoDB" id="9986773at2759"/>
<accession>A0A814P6P4</accession>
<reference evidence="3" key="1">
    <citation type="submission" date="2021-02" db="EMBL/GenBank/DDBJ databases">
        <authorList>
            <person name="Nowell W R."/>
        </authorList>
    </citation>
    <scope>NUCLEOTIDE SEQUENCE</scope>
    <source>
        <strain evidence="3">Ploen Becks lab</strain>
    </source>
</reference>
<comment type="caution">
    <text evidence="3">The sequence shown here is derived from an EMBL/GenBank/DDBJ whole genome shotgun (WGS) entry which is preliminary data.</text>
</comment>
<evidence type="ECO:0000313" key="4">
    <source>
        <dbReference type="Proteomes" id="UP000663879"/>
    </source>
</evidence>
<proteinExistence type="predicted"/>
<evidence type="ECO:0000259" key="2">
    <source>
        <dbReference type="Pfam" id="PF13843"/>
    </source>
</evidence>
<feature type="non-terminal residue" evidence="3">
    <location>
        <position position="1"/>
    </location>
</feature>
<keyword evidence="4" id="KW-1185">Reference proteome</keyword>
<feature type="region of interest" description="Disordered" evidence="1">
    <location>
        <begin position="29"/>
        <end position="48"/>
    </location>
</feature>
<name>A0A814P6P4_9BILA</name>
<organism evidence="3 4">
    <name type="scientific">Brachionus calyciflorus</name>
    <dbReference type="NCBI Taxonomy" id="104777"/>
    <lineage>
        <taxon>Eukaryota</taxon>
        <taxon>Metazoa</taxon>
        <taxon>Spiralia</taxon>
        <taxon>Gnathifera</taxon>
        <taxon>Rotifera</taxon>
        <taxon>Eurotatoria</taxon>
        <taxon>Monogononta</taxon>
        <taxon>Pseudotrocha</taxon>
        <taxon>Ploima</taxon>
        <taxon>Brachionidae</taxon>
        <taxon>Brachionus</taxon>
    </lineage>
</organism>
<sequence length="158" mass="18695">ALNILTQSEDYDSDQDLLIEIDNDDYDYVNDRRNNESEDTDHESEDENMIEGEKIDVSKAEAIRQKVNLDLNRNELLKFIAVFFCRGIYCQGVPVRKMWSVDYVLPIVEKLMSRNQFSRIIRCIRFDDKTTRSQRREKDSFTPVHSDSGCYKKWPQLT</sequence>
<evidence type="ECO:0000313" key="3">
    <source>
        <dbReference type="EMBL" id="CAF1102193.1"/>
    </source>
</evidence>
<feature type="non-terminal residue" evidence="3">
    <location>
        <position position="158"/>
    </location>
</feature>
<dbReference type="EMBL" id="CAJNOC010007621">
    <property type="protein sequence ID" value="CAF1102193.1"/>
    <property type="molecule type" value="Genomic_DNA"/>
</dbReference>